<evidence type="ECO:0000313" key="1">
    <source>
        <dbReference type="EMBL" id="GEQ98155.1"/>
    </source>
</evidence>
<dbReference type="AlphaFoldDB" id="A0A5A7MT64"/>
<accession>A0A5A7MT64</accession>
<reference evidence="1 2" key="1">
    <citation type="submission" date="2019-09" db="EMBL/GenBank/DDBJ databases">
        <title>NBRP : Genome information of microbial organism related human and environment.</title>
        <authorList>
            <person name="Hattori M."/>
            <person name="Oshima K."/>
            <person name="Inaba H."/>
            <person name="Suda W."/>
            <person name="Sakamoto M."/>
            <person name="Iino T."/>
            <person name="Kitahara M."/>
            <person name="Oshida Y."/>
            <person name="Iida T."/>
            <person name="Kudo T."/>
            <person name="Itoh T."/>
            <person name="Ohkuma M."/>
        </authorList>
    </citation>
    <scope>NUCLEOTIDE SEQUENCE [LARGE SCALE GENOMIC DNA]</scope>
    <source>
        <strain evidence="1 2">Hi-2</strain>
    </source>
</reference>
<dbReference type="RefSeq" id="WP_150000508.1">
    <property type="nucleotide sequence ID" value="NZ_BKCL01000005.1"/>
</dbReference>
<protein>
    <submittedName>
        <fullName evidence="1">Uncharacterized protein</fullName>
    </submittedName>
</protein>
<name>A0A5A7MT64_9PROT</name>
<proteinExistence type="predicted"/>
<evidence type="ECO:0000313" key="2">
    <source>
        <dbReference type="Proteomes" id="UP000322084"/>
    </source>
</evidence>
<organism evidence="1 2">
    <name type="scientific">Iodidimonas gelatinilytica</name>
    <dbReference type="NCBI Taxonomy" id="1236966"/>
    <lineage>
        <taxon>Bacteria</taxon>
        <taxon>Pseudomonadati</taxon>
        <taxon>Pseudomonadota</taxon>
        <taxon>Alphaproteobacteria</taxon>
        <taxon>Iodidimonadales</taxon>
        <taxon>Iodidimonadaceae</taxon>
        <taxon>Iodidimonas</taxon>
    </lineage>
</organism>
<dbReference type="Proteomes" id="UP000322084">
    <property type="component" value="Unassembled WGS sequence"/>
</dbReference>
<comment type="caution">
    <text evidence="1">The sequence shown here is derived from an EMBL/GenBank/DDBJ whole genome shotgun (WGS) entry which is preliminary data.</text>
</comment>
<gene>
    <name evidence="1" type="ORF">JCM17844_17920</name>
</gene>
<dbReference type="EMBL" id="BKCL01000005">
    <property type="protein sequence ID" value="GEQ98155.1"/>
    <property type="molecule type" value="Genomic_DNA"/>
</dbReference>
<sequence>MRDAKKDIVVRRSYRSGFQRNAIRKALRARFDILKARQSRFGRGRFRSAIFDALSRNADTIRYPDGKPILFGEDAITDSDLRDALSPNADLTKTWQTNDQKVRLYDAYLQLVDDTFPSAAAISQRYENAKETLQAKRSYPADSWQARGRSVSLTTSRQYGQVRPISAILALKITRNSQALSKYRSVRALTESAHACR</sequence>